<dbReference type="InterPro" id="IPR036282">
    <property type="entry name" value="Glutathione-S-Trfase_C_sf"/>
</dbReference>
<dbReference type="SMART" id="SM01182">
    <property type="entry name" value="EF-1_beta_acid"/>
    <property type="match status" value="1"/>
</dbReference>
<evidence type="ECO:0000259" key="6">
    <source>
        <dbReference type="SMART" id="SM01182"/>
    </source>
</evidence>
<keyword evidence="2 4" id="KW-0251">Elongation factor</keyword>
<keyword evidence="8" id="KW-1185">Reference proteome</keyword>
<organism evidence="7 8">
    <name type="scientific">Parasitella parasitica</name>
    <dbReference type="NCBI Taxonomy" id="35722"/>
    <lineage>
        <taxon>Eukaryota</taxon>
        <taxon>Fungi</taxon>
        <taxon>Fungi incertae sedis</taxon>
        <taxon>Mucoromycota</taxon>
        <taxon>Mucoromycotina</taxon>
        <taxon>Mucoromycetes</taxon>
        <taxon>Mucorales</taxon>
        <taxon>Mucorineae</taxon>
        <taxon>Mucoraceae</taxon>
        <taxon>Parasitella</taxon>
    </lineage>
</organism>
<dbReference type="PANTHER" id="PTHR11595">
    <property type="entry name" value="EF-HAND AND COILED-COIL DOMAIN-CONTAINING FAMILY MEMBER"/>
    <property type="match status" value="1"/>
</dbReference>
<dbReference type="GO" id="GO:0005829">
    <property type="term" value="C:cytosol"/>
    <property type="evidence" value="ECO:0007669"/>
    <property type="project" value="TreeGrafter"/>
</dbReference>
<gene>
    <name evidence="7" type="primary">PARPA_13139.1 scaffold 45923</name>
</gene>
<accession>A0A0B7NJR4</accession>
<dbReference type="GO" id="GO:0005853">
    <property type="term" value="C:eukaryotic translation elongation factor 1 complex"/>
    <property type="evidence" value="ECO:0007669"/>
    <property type="project" value="InterPro"/>
</dbReference>
<dbReference type="AlphaFoldDB" id="A0A0B7NJR4"/>
<dbReference type="InterPro" id="IPR014717">
    <property type="entry name" value="Transl_elong_EF1B/ribsomal_bS6"/>
</dbReference>
<dbReference type="Pfam" id="PF00736">
    <property type="entry name" value="EF1_GNE"/>
    <property type="match status" value="1"/>
</dbReference>
<dbReference type="GO" id="GO:0003746">
    <property type="term" value="F:translation elongation factor activity"/>
    <property type="evidence" value="ECO:0007669"/>
    <property type="project" value="UniProtKB-KW"/>
</dbReference>
<dbReference type="GO" id="GO:0005085">
    <property type="term" value="F:guanyl-nucleotide exchange factor activity"/>
    <property type="evidence" value="ECO:0007669"/>
    <property type="project" value="TreeGrafter"/>
</dbReference>
<dbReference type="Proteomes" id="UP000054107">
    <property type="component" value="Unassembled WGS sequence"/>
</dbReference>
<dbReference type="FunFam" id="3.30.70.60:FF:000001">
    <property type="entry name" value="Elongation factor 1-beta 1 like"/>
    <property type="match status" value="1"/>
</dbReference>
<dbReference type="CDD" id="cd00292">
    <property type="entry name" value="EF1B"/>
    <property type="match status" value="1"/>
</dbReference>
<dbReference type="InterPro" id="IPR049720">
    <property type="entry name" value="EF1B_bsu/dsu"/>
</dbReference>
<keyword evidence="3 4" id="KW-0648">Protein biosynthesis</keyword>
<dbReference type="Gene3D" id="3.30.70.60">
    <property type="match status" value="1"/>
</dbReference>
<dbReference type="PROSITE" id="PS00824">
    <property type="entry name" value="EF1BD_1"/>
    <property type="match status" value="1"/>
</dbReference>
<dbReference type="EMBL" id="LN733911">
    <property type="protein sequence ID" value="CEP18831.1"/>
    <property type="molecule type" value="Genomic_DNA"/>
</dbReference>
<dbReference type="Gene3D" id="1.20.1050.130">
    <property type="match status" value="1"/>
</dbReference>
<evidence type="ECO:0000259" key="5">
    <source>
        <dbReference type="SMART" id="SM00888"/>
    </source>
</evidence>
<evidence type="ECO:0000256" key="1">
    <source>
        <dbReference type="ARBA" id="ARBA00007411"/>
    </source>
</evidence>
<name>A0A0B7NJR4_9FUNG</name>
<feature type="domain" description="Elongation factor 1 beta central acidic region eukaryote" evidence="6">
    <location>
        <begin position="87"/>
        <end position="113"/>
    </location>
</feature>
<feature type="domain" description="Translation elongation factor EF1B beta/delta subunit guanine nucleotide exchange" evidence="5">
    <location>
        <begin position="122"/>
        <end position="208"/>
    </location>
</feature>
<dbReference type="InterPro" id="IPR036219">
    <property type="entry name" value="eEF-1beta-like_sf"/>
</dbReference>
<dbReference type="InterPro" id="IPR014038">
    <property type="entry name" value="EF1B_bsu/dsu_GNE"/>
</dbReference>
<evidence type="ECO:0000256" key="2">
    <source>
        <dbReference type="ARBA" id="ARBA00022768"/>
    </source>
</evidence>
<evidence type="ECO:0000256" key="4">
    <source>
        <dbReference type="RuleBase" id="RU003791"/>
    </source>
</evidence>
<protein>
    <recommendedName>
        <fullName evidence="9">Translation elongation factor EF1B beta/delta subunit guanine nucleotide exchange domain-containing protein</fullName>
    </recommendedName>
</protein>
<dbReference type="PROSITE" id="PS00825">
    <property type="entry name" value="EF1BD_2"/>
    <property type="match status" value="1"/>
</dbReference>
<dbReference type="Pfam" id="PF10587">
    <property type="entry name" value="EF-1_beta_acid"/>
    <property type="match status" value="1"/>
</dbReference>
<dbReference type="InterPro" id="IPR018940">
    <property type="entry name" value="EF-1_beta_acid_region_euk"/>
</dbReference>
<dbReference type="SUPFAM" id="SSF47616">
    <property type="entry name" value="GST C-terminal domain-like"/>
    <property type="match status" value="1"/>
</dbReference>
<evidence type="ECO:0000313" key="7">
    <source>
        <dbReference type="EMBL" id="CEP18831.1"/>
    </source>
</evidence>
<dbReference type="InterPro" id="IPR001326">
    <property type="entry name" value="Transl_elong_EF1B_B/D_CS"/>
</dbReference>
<dbReference type="SUPFAM" id="SSF54984">
    <property type="entry name" value="eEF-1beta-like"/>
    <property type="match status" value="1"/>
</dbReference>
<reference evidence="7 8" key="1">
    <citation type="submission" date="2014-09" db="EMBL/GenBank/DDBJ databases">
        <authorList>
            <person name="Ellenberger Sabrina"/>
        </authorList>
    </citation>
    <scope>NUCLEOTIDE SEQUENCE [LARGE SCALE GENOMIC DNA]</scope>
    <source>
        <strain evidence="7 8">CBS 412.66</strain>
    </source>
</reference>
<proteinExistence type="inferred from homology"/>
<evidence type="ECO:0000256" key="3">
    <source>
        <dbReference type="ARBA" id="ARBA00022917"/>
    </source>
</evidence>
<dbReference type="PANTHER" id="PTHR11595:SF21">
    <property type="entry name" value="ELONGATION FACTOR 1-BETA"/>
    <property type="match status" value="1"/>
</dbReference>
<comment type="similarity">
    <text evidence="1 4">Belongs to the EF-1-beta/EF-1-delta family.</text>
</comment>
<dbReference type="STRING" id="35722.A0A0B7NJR4"/>
<dbReference type="SMART" id="SM00888">
    <property type="entry name" value="EF1_GNE"/>
    <property type="match status" value="1"/>
</dbReference>
<dbReference type="OrthoDB" id="331763at2759"/>
<evidence type="ECO:0000313" key="8">
    <source>
        <dbReference type="Proteomes" id="UP000054107"/>
    </source>
</evidence>
<evidence type="ECO:0008006" key="9">
    <source>
        <dbReference type="Google" id="ProtNLM"/>
    </source>
</evidence>
<sequence>MSFTLEAPLAHKILNSFFENVSYVEGSETSEADKSVFESLTEGPSAEAYPHLARWYAHIAAVKGLNAKDAAAAPTAAAEEDEEDVDLFGSDEEEDEEFEKLKAQRVAEYNAKKANKPKTIAKTTVTLEVKPWDDETDMDKLTEGVKAITMDGLLWGGHQLVAIGYGIKKLQINCVVEDDKVLIDDLSDQILELEDYVQSVDVAAMQKI</sequence>